<evidence type="ECO:0000256" key="3">
    <source>
        <dbReference type="ARBA" id="ARBA00022840"/>
    </source>
</evidence>
<keyword evidence="1" id="KW-0436">Ligase</keyword>
<dbReference type="SUPFAM" id="SSF52440">
    <property type="entry name" value="PreATP-grasp domain"/>
    <property type="match status" value="1"/>
</dbReference>
<evidence type="ECO:0000313" key="5">
    <source>
        <dbReference type="Proteomes" id="UP001597109"/>
    </source>
</evidence>
<evidence type="ECO:0000256" key="2">
    <source>
        <dbReference type="ARBA" id="ARBA00022741"/>
    </source>
</evidence>
<name>A0ABW3L9T7_9BACL</name>
<evidence type="ECO:0000313" key="4">
    <source>
        <dbReference type="EMBL" id="MFD1031303.1"/>
    </source>
</evidence>
<dbReference type="Gene3D" id="3.40.50.20">
    <property type="match status" value="1"/>
</dbReference>
<evidence type="ECO:0000256" key="1">
    <source>
        <dbReference type="ARBA" id="ARBA00022598"/>
    </source>
</evidence>
<accession>A0ABW3L9T7</accession>
<dbReference type="RefSeq" id="WP_144838031.1">
    <property type="nucleotide sequence ID" value="NZ_JBHTKI010000008.1"/>
</dbReference>
<sequence>MRMADQKKILILGGTRHMIEIVKAVRRMGMSPIVVDDIIGAPAKGYADKSFSINIGDIEKLDKIIEEEKVNGVFSAFEGINAWHAIALCKKAGLPLFAANDQLGIMPDNEKFKEICKRFEVLIIERFEFTVEVEETTASAAWEFPALLKTI</sequence>
<keyword evidence="2" id="KW-0547">Nucleotide-binding</keyword>
<reference evidence="5" key="1">
    <citation type="journal article" date="2019" name="Int. J. Syst. Evol. Microbiol.">
        <title>The Global Catalogue of Microorganisms (GCM) 10K type strain sequencing project: providing services to taxonomists for standard genome sequencing and annotation.</title>
        <authorList>
            <consortium name="The Broad Institute Genomics Platform"/>
            <consortium name="The Broad Institute Genome Sequencing Center for Infectious Disease"/>
            <person name="Wu L."/>
            <person name="Ma J."/>
        </authorList>
    </citation>
    <scope>NUCLEOTIDE SEQUENCE [LARGE SCALE GENOMIC DNA]</scope>
    <source>
        <strain evidence="5">CCUG 56756</strain>
    </source>
</reference>
<organism evidence="4 5">
    <name type="scientific">Metaplanococcus flavidus</name>
    <dbReference type="NCBI Taxonomy" id="569883"/>
    <lineage>
        <taxon>Bacteria</taxon>
        <taxon>Bacillati</taxon>
        <taxon>Bacillota</taxon>
        <taxon>Bacilli</taxon>
        <taxon>Bacillales</taxon>
        <taxon>Caryophanaceae</taxon>
        <taxon>Metaplanococcus</taxon>
    </lineage>
</organism>
<keyword evidence="3" id="KW-0067">ATP-binding</keyword>
<keyword evidence="5" id="KW-1185">Reference proteome</keyword>
<dbReference type="EMBL" id="JBHTKI010000008">
    <property type="protein sequence ID" value="MFD1031303.1"/>
    <property type="molecule type" value="Genomic_DNA"/>
</dbReference>
<dbReference type="PANTHER" id="PTHR43055">
    <property type="entry name" value="FORMATE-DEPENDENT PHOSPHORIBOSYLGLYCINAMIDE FORMYLTRANSFERASE"/>
    <property type="match status" value="1"/>
</dbReference>
<protein>
    <submittedName>
        <fullName evidence="4">Uncharacterized protein</fullName>
    </submittedName>
</protein>
<dbReference type="Proteomes" id="UP001597109">
    <property type="component" value="Unassembled WGS sequence"/>
</dbReference>
<dbReference type="PANTHER" id="PTHR43055:SF1">
    <property type="entry name" value="FORMATE-DEPENDENT PHOSPHORIBOSYLGLYCINAMIDE FORMYLTRANSFERASE"/>
    <property type="match status" value="1"/>
</dbReference>
<comment type="caution">
    <text evidence="4">The sequence shown here is derived from an EMBL/GenBank/DDBJ whole genome shotgun (WGS) entry which is preliminary data.</text>
</comment>
<gene>
    <name evidence="4" type="ORF">ACFQ1X_07625</name>
</gene>
<dbReference type="InterPro" id="IPR016185">
    <property type="entry name" value="PreATP-grasp_dom_sf"/>
</dbReference>
<proteinExistence type="predicted"/>